<feature type="transmembrane region" description="Helical" evidence="2">
    <location>
        <begin position="253"/>
        <end position="272"/>
    </location>
</feature>
<comment type="caution">
    <text evidence="3">The sequence shown here is derived from an EMBL/GenBank/DDBJ whole genome shotgun (WGS) entry which is preliminary data.</text>
</comment>
<reference evidence="3" key="1">
    <citation type="submission" date="2023-10" db="EMBL/GenBank/DDBJ databases">
        <authorList>
            <person name="Chen Y."/>
            <person name="Shah S."/>
            <person name="Dougan E. K."/>
            <person name="Thang M."/>
            <person name="Chan C."/>
        </authorList>
    </citation>
    <scope>NUCLEOTIDE SEQUENCE [LARGE SCALE GENOMIC DNA]</scope>
</reference>
<feature type="transmembrane region" description="Helical" evidence="2">
    <location>
        <begin position="182"/>
        <end position="206"/>
    </location>
</feature>
<feature type="compositionally biased region" description="Basic residues" evidence="1">
    <location>
        <begin position="958"/>
        <end position="967"/>
    </location>
</feature>
<feature type="compositionally biased region" description="Basic and acidic residues" evidence="1">
    <location>
        <begin position="690"/>
        <end position="700"/>
    </location>
</feature>
<feature type="compositionally biased region" description="Low complexity" evidence="1">
    <location>
        <begin position="917"/>
        <end position="942"/>
    </location>
</feature>
<feature type="region of interest" description="Disordered" evidence="1">
    <location>
        <begin position="867"/>
        <end position="1060"/>
    </location>
</feature>
<keyword evidence="2" id="KW-0812">Transmembrane</keyword>
<keyword evidence="2" id="KW-1133">Transmembrane helix</keyword>
<feature type="compositionally biased region" description="Basic residues" evidence="1">
    <location>
        <begin position="1032"/>
        <end position="1048"/>
    </location>
</feature>
<feature type="transmembrane region" description="Helical" evidence="2">
    <location>
        <begin position="284"/>
        <end position="304"/>
    </location>
</feature>
<feature type="compositionally biased region" description="Gly residues" evidence="1">
    <location>
        <begin position="987"/>
        <end position="1006"/>
    </location>
</feature>
<dbReference type="EMBL" id="CAUYUJ010014003">
    <property type="protein sequence ID" value="CAK0837095.1"/>
    <property type="molecule type" value="Genomic_DNA"/>
</dbReference>
<feature type="transmembrane region" description="Helical" evidence="2">
    <location>
        <begin position="151"/>
        <end position="170"/>
    </location>
</feature>
<evidence type="ECO:0000256" key="2">
    <source>
        <dbReference type="SAM" id="Phobius"/>
    </source>
</evidence>
<feature type="compositionally biased region" description="Basic and acidic residues" evidence="1">
    <location>
        <begin position="546"/>
        <end position="575"/>
    </location>
</feature>
<feature type="transmembrane region" description="Helical" evidence="2">
    <location>
        <begin position="12"/>
        <end position="32"/>
    </location>
</feature>
<evidence type="ECO:0000256" key="1">
    <source>
        <dbReference type="SAM" id="MobiDB-lite"/>
    </source>
</evidence>
<keyword evidence="4" id="KW-1185">Reference proteome</keyword>
<accession>A0ABN9SXB7</accession>
<feature type="transmembrane region" description="Helical" evidence="2">
    <location>
        <begin position="227"/>
        <end position="247"/>
    </location>
</feature>
<feature type="compositionally biased region" description="Basic and acidic residues" evidence="1">
    <location>
        <begin position="511"/>
        <end position="522"/>
    </location>
</feature>
<keyword evidence="2" id="KW-0472">Membrane</keyword>
<organism evidence="3 4">
    <name type="scientific">Prorocentrum cordatum</name>
    <dbReference type="NCBI Taxonomy" id="2364126"/>
    <lineage>
        <taxon>Eukaryota</taxon>
        <taxon>Sar</taxon>
        <taxon>Alveolata</taxon>
        <taxon>Dinophyceae</taxon>
        <taxon>Prorocentrales</taxon>
        <taxon>Prorocentraceae</taxon>
        <taxon>Prorocentrum</taxon>
    </lineage>
</organism>
<feature type="region of interest" description="Disordered" evidence="1">
    <location>
        <begin position="767"/>
        <end position="810"/>
    </location>
</feature>
<protein>
    <submittedName>
        <fullName evidence="3">Uncharacterized protein</fullName>
    </submittedName>
</protein>
<proteinExistence type="predicted"/>
<feature type="compositionally biased region" description="Low complexity" evidence="1">
    <location>
        <begin position="776"/>
        <end position="789"/>
    </location>
</feature>
<feature type="compositionally biased region" description="Basic residues" evidence="1">
    <location>
        <begin position="891"/>
        <end position="913"/>
    </location>
</feature>
<feature type="region of interest" description="Disordered" evidence="1">
    <location>
        <begin position="511"/>
        <end position="584"/>
    </location>
</feature>
<evidence type="ECO:0000313" key="4">
    <source>
        <dbReference type="Proteomes" id="UP001189429"/>
    </source>
</evidence>
<feature type="transmembrane region" description="Helical" evidence="2">
    <location>
        <begin position="52"/>
        <end position="74"/>
    </location>
</feature>
<feature type="compositionally biased region" description="Acidic residues" evidence="1">
    <location>
        <begin position="793"/>
        <end position="805"/>
    </location>
</feature>
<dbReference type="Proteomes" id="UP001189429">
    <property type="component" value="Unassembled WGS sequence"/>
</dbReference>
<feature type="compositionally biased region" description="Low complexity" evidence="1">
    <location>
        <begin position="870"/>
        <end position="890"/>
    </location>
</feature>
<gene>
    <name evidence="3" type="ORF">PCOR1329_LOCUS33387</name>
</gene>
<name>A0ABN9SXB7_9DINO</name>
<sequence>MVPDVLLECEMLVALLVSLVGVRLLMLCPVLMRNVMMVGLAVLPCVEVLVSGVLLSDVVVTVLVVSLVDVRLLVQDPIVLRSVAVLGSVAFRNPVALHVVVVLFSVVLHSVPVLVAQELLVDVLLVALVIAVVSGRLLVPTYASPGGLAMHFVALLVTLMNVRVLVPLSVEALVPGVLVTDVLLGVGVLDTVVLPSIVVLDAVALLRLYPAVQLDALVLDVVVQKDVATFPVVLLPAAMLVALLVSLVVVPDVLLEDVVLFVLLTTLVLRLLVLDPVALPNAVVINRIAFSAVEVLATAVLLRFCCRELSSRVSVSPVSAAVVGATVGFGGVGSGPGTGWRMCASGPCGLAAGSAVNEDDTSTGSGFAASDGAALASHGVLQLVDDRDLGASLAGRGAGGGERFVASGGASAPVASARAPDGRVSVPRPVHLGTRAAWHSARRAHLVAVAFGLVLDDPGVMSVLGVPRCKRFSTALIEDGVIKTLNVSAAEGDPAGDDDPSASLVEKMLQERRHERPADRPEAASGAGLDRSAGARSGLPWATSRRAPDTAGRRNGEAKSRRESKQPSKVDPSKHREIRRASFTTSHLTATSSIRTLRYFKHARWSLCHLFNRAMATLLQHLRRGLLDRAAKVVSVDLAAQRLAKASEVPARLAHGALPVALALPQAASTITRPVLMQLADGLDQHWAGRHGEDKRDSAKAGDTSPRKKTLGGAFGRARGDALGLVAARVVRTLPQLEPRLLLHLASADQLVRCVGLMFASPPHAPLSLPPPPARQPRCASAASGASARGDGGEDADDDASADDEGGPRGAVVPLRAAGLGVPRAQLAELFRAVVACIEASPLRPPPLQGLPRLGAAAGAPLPRRRRRAALPPGGAGAPARGAAGCGAARPARRRCRQQRRRQRRCRRRRRAAAKAGVSGRPVGRGLRGGVALRPRGSLPAARRARAAARARGAQRPPPRRAARPRRQGQAGDAAAAGVVSPAAGGAALGGGGPRGGQAAAGGHRGGPWSPARAPGAEAEVPAARAGGGWRGLRRRRAAAGWRRRAARHVPAGRGRRGGR</sequence>
<feature type="transmembrane region" description="Helical" evidence="2">
    <location>
        <begin position="119"/>
        <end position="139"/>
    </location>
</feature>
<feature type="compositionally biased region" description="Low complexity" evidence="1">
    <location>
        <begin position="968"/>
        <end position="986"/>
    </location>
</feature>
<feature type="non-terminal residue" evidence="3">
    <location>
        <position position="1060"/>
    </location>
</feature>
<evidence type="ECO:0000313" key="3">
    <source>
        <dbReference type="EMBL" id="CAK0837095.1"/>
    </source>
</evidence>
<feature type="region of interest" description="Disordered" evidence="1">
    <location>
        <begin position="688"/>
        <end position="715"/>
    </location>
</feature>